<organism evidence="1 2">
    <name type="scientific">Alistipes shahii</name>
    <dbReference type="NCBI Taxonomy" id="328814"/>
    <lineage>
        <taxon>Bacteria</taxon>
        <taxon>Pseudomonadati</taxon>
        <taxon>Bacteroidota</taxon>
        <taxon>Bacteroidia</taxon>
        <taxon>Bacteroidales</taxon>
        <taxon>Rikenellaceae</taxon>
        <taxon>Alistipes</taxon>
    </lineage>
</organism>
<evidence type="ECO:0000313" key="2">
    <source>
        <dbReference type="Proteomes" id="UP000323567"/>
    </source>
</evidence>
<protein>
    <submittedName>
        <fullName evidence="1">KTSC domain-containing protein</fullName>
    </submittedName>
</protein>
<comment type="caution">
    <text evidence="1">The sequence shown here is derived from an EMBL/GenBank/DDBJ whole genome shotgun (WGS) entry which is preliminary data.</text>
</comment>
<dbReference type="EMBL" id="VVXK01000065">
    <property type="protein sequence ID" value="KAA2363053.1"/>
    <property type="molecule type" value="Genomic_DNA"/>
</dbReference>
<reference evidence="1 2" key="1">
    <citation type="journal article" date="2019" name="Nat. Med.">
        <title>A library of human gut bacterial isolates paired with longitudinal multiomics data enables mechanistic microbiome research.</title>
        <authorList>
            <person name="Poyet M."/>
            <person name="Groussin M."/>
            <person name="Gibbons S.M."/>
            <person name="Avila-Pacheco J."/>
            <person name="Jiang X."/>
            <person name="Kearney S.M."/>
            <person name="Perrotta A.R."/>
            <person name="Berdy B."/>
            <person name="Zhao S."/>
            <person name="Lieberman T.D."/>
            <person name="Swanson P.K."/>
            <person name="Smith M."/>
            <person name="Roesemann S."/>
            <person name="Alexander J.E."/>
            <person name="Rich S.A."/>
            <person name="Livny J."/>
            <person name="Vlamakis H."/>
            <person name="Clish C."/>
            <person name="Bullock K."/>
            <person name="Deik A."/>
            <person name="Scott J."/>
            <person name="Pierce K.A."/>
            <person name="Xavier R.J."/>
            <person name="Alm E.J."/>
        </authorList>
    </citation>
    <scope>NUCLEOTIDE SEQUENCE [LARGE SCALE GENOMIC DNA]</scope>
    <source>
        <strain evidence="1 2">BIOML-A2</strain>
    </source>
</reference>
<name>A0A5B3FNV2_9BACT</name>
<accession>A0A5B3FNV2</accession>
<evidence type="ECO:0000313" key="1">
    <source>
        <dbReference type="EMBL" id="KAA2363053.1"/>
    </source>
</evidence>
<sequence>MNRLLIRDCIFNTDQIACIFWDRDENVLIVSLSSGKYKEFKDFPESEWKRLRETLGFTEDKE</sequence>
<dbReference type="AlphaFoldDB" id="A0A5B3FNV2"/>
<gene>
    <name evidence="1" type="ORF">F2Y13_16155</name>
</gene>
<dbReference type="Proteomes" id="UP000323567">
    <property type="component" value="Unassembled WGS sequence"/>
</dbReference>
<proteinExistence type="predicted"/>